<evidence type="ECO:0000313" key="5">
    <source>
        <dbReference type="EMBL" id="RLQ82598.1"/>
    </source>
</evidence>
<dbReference type="PANTHER" id="PTHR30024">
    <property type="entry name" value="ALIPHATIC SULFONATES-BINDING PROTEIN-RELATED"/>
    <property type="match status" value="1"/>
</dbReference>
<evidence type="ECO:0000256" key="1">
    <source>
        <dbReference type="ARBA" id="ARBA00004418"/>
    </source>
</evidence>
<sequence length="374" mass="39354">MYYRRKMHLWFGGASPPRVAGGHEVRLKEEYTHMTRSNLLRSPLSPRSVRRRFALVPAVAAFALLASGCASSAPASTEASGDGAEEITVLYAAIAYEPLLIAEQQGYFADAGLNVEIKRGGPPQDNLAQAVGGSADIITAAWDTMVASTAEGMAVRVVAGNSIVSDEIDTSGVVVRDDSGLKDLSDLKGATVAFDSLGAGGSSEFYAALDAAGVRADEVNTVAVPYAGMAASLENGQVDAVIPTEPFYSQLIGDDANEVIANPVRETRAGAPITLWAATDAWLEENADAAEAFVEALQKGIDFYDDPANLEEVAKIRAEVTQVPVDEVSRSLPPMRLAVDTDAAVKATDQLAKFGTVSEPLPVDEILWSAAPVL</sequence>
<evidence type="ECO:0000313" key="6">
    <source>
        <dbReference type="Proteomes" id="UP000282460"/>
    </source>
</evidence>
<name>A0A3L7IWJ7_9MICO</name>
<accession>A0A3L7IWJ7</accession>
<evidence type="ECO:0000256" key="2">
    <source>
        <dbReference type="ARBA" id="ARBA00010742"/>
    </source>
</evidence>
<dbReference type="SUPFAM" id="SSF53850">
    <property type="entry name" value="Periplasmic binding protein-like II"/>
    <property type="match status" value="1"/>
</dbReference>
<gene>
    <name evidence="5" type="ORF">D9V28_11560</name>
</gene>
<dbReference type="GO" id="GO:0042597">
    <property type="term" value="C:periplasmic space"/>
    <property type="evidence" value="ECO:0007669"/>
    <property type="project" value="UniProtKB-SubCell"/>
</dbReference>
<dbReference type="EMBL" id="RCWJ01000003">
    <property type="protein sequence ID" value="RLQ82598.1"/>
    <property type="molecule type" value="Genomic_DNA"/>
</dbReference>
<dbReference type="OrthoDB" id="7374754at2"/>
<comment type="similarity">
    <text evidence="2">Belongs to the bacterial solute-binding protein SsuA/TauA family.</text>
</comment>
<organism evidence="5 6">
    <name type="scientific">Mycetocola zhadangensis</name>
    <dbReference type="NCBI Taxonomy" id="1164595"/>
    <lineage>
        <taxon>Bacteria</taxon>
        <taxon>Bacillati</taxon>
        <taxon>Actinomycetota</taxon>
        <taxon>Actinomycetes</taxon>
        <taxon>Micrococcales</taxon>
        <taxon>Microbacteriaceae</taxon>
        <taxon>Mycetocola</taxon>
    </lineage>
</organism>
<evidence type="ECO:0000259" key="4">
    <source>
        <dbReference type="Pfam" id="PF09084"/>
    </source>
</evidence>
<comment type="subcellular location">
    <subcellularLocation>
        <location evidence="1">Periplasm</location>
    </subcellularLocation>
</comment>
<keyword evidence="3" id="KW-0732">Signal</keyword>
<proteinExistence type="inferred from homology"/>
<dbReference type="InterPro" id="IPR015168">
    <property type="entry name" value="SsuA/THI5"/>
</dbReference>
<feature type="domain" description="SsuA/THI5-like" evidence="4">
    <location>
        <begin position="98"/>
        <end position="303"/>
    </location>
</feature>
<keyword evidence="6" id="KW-1185">Reference proteome</keyword>
<dbReference type="Pfam" id="PF09084">
    <property type="entry name" value="NMT1"/>
    <property type="match status" value="1"/>
</dbReference>
<dbReference type="PANTHER" id="PTHR30024:SF47">
    <property type="entry name" value="TAURINE-BINDING PERIPLASMIC PROTEIN"/>
    <property type="match status" value="1"/>
</dbReference>
<reference evidence="5 6" key="1">
    <citation type="submission" date="2018-10" db="EMBL/GenBank/DDBJ databases">
        <authorList>
            <person name="Li J."/>
        </authorList>
    </citation>
    <scope>NUCLEOTIDE SEQUENCE [LARGE SCALE GENOMIC DNA]</scope>
    <source>
        <strain evidence="5 6">ZD1-4</strain>
    </source>
</reference>
<evidence type="ECO:0000256" key="3">
    <source>
        <dbReference type="ARBA" id="ARBA00022729"/>
    </source>
</evidence>
<dbReference type="Proteomes" id="UP000282460">
    <property type="component" value="Unassembled WGS sequence"/>
</dbReference>
<dbReference type="Gene3D" id="3.40.190.10">
    <property type="entry name" value="Periplasmic binding protein-like II"/>
    <property type="match status" value="2"/>
</dbReference>
<protein>
    <submittedName>
        <fullName evidence="5">ABC transporter substrate-binding protein</fullName>
    </submittedName>
</protein>
<comment type="caution">
    <text evidence="5">The sequence shown here is derived from an EMBL/GenBank/DDBJ whole genome shotgun (WGS) entry which is preliminary data.</text>
</comment>
<dbReference type="AlphaFoldDB" id="A0A3L7IWJ7"/>